<accession>A0ABW3L185</accession>
<proteinExistence type="predicted"/>
<reference evidence="2" key="1">
    <citation type="journal article" date="2019" name="Int. J. Syst. Evol. Microbiol.">
        <title>The Global Catalogue of Microorganisms (GCM) 10K type strain sequencing project: providing services to taxonomists for standard genome sequencing and annotation.</title>
        <authorList>
            <consortium name="The Broad Institute Genomics Platform"/>
            <consortium name="The Broad Institute Genome Sequencing Center for Infectious Disease"/>
            <person name="Wu L."/>
            <person name="Ma J."/>
        </authorList>
    </citation>
    <scope>NUCLEOTIDE SEQUENCE [LARGE SCALE GENOMIC DNA]</scope>
    <source>
        <strain evidence="2">CCUG 56607</strain>
    </source>
</reference>
<sequence>MKSTKSVVEKLNFKKYPARLILNQPEDSKDFDEIEYDTSIAQDKYDLIFIYIKTMDEFFSHLHEIIDRQLVKDQGYVYFAYPKKGNSKYEHHIERDDIYTDKHYDQDGYFPNSKLRFSRVISLDDVYTVVGMKWGQRK</sequence>
<gene>
    <name evidence="1" type="ORF">ACFQ2J_10345</name>
</gene>
<organism evidence="1 2">
    <name type="scientific">Thalassobacillus hwangdonensis</name>
    <dbReference type="NCBI Taxonomy" id="546108"/>
    <lineage>
        <taxon>Bacteria</taxon>
        <taxon>Bacillati</taxon>
        <taxon>Bacillota</taxon>
        <taxon>Bacilli</taxon>
        <taxon>Bacillales</taxon>
        <taxon>Bacillaceae</taxon>
        <taxon>Thalassobacillus</taxon>
    </lineage>
</organism>
<keyword evidence="2" id="KW-1185">Reference proteome</keyword>
<name>A0ABW3L185_9BACI</name>
<dbReference type="RefSeq" id="WP_386059680.1">
    <property type="nucleotide sequence ID" value="NZ_JBHTKL010000005.1"/>
</dbReference>
<protein>
    <submittedName>
        <fullName evidence="1">Uncharacterized protein</fullName>
    </submittedName>
</protein>
<dbReference type="Proteomes" id="UP001596990">
    <property type="component" value="Unassembled WGS sequence"/>
</dbReference>
<evidence type="ECO:0000313" key="1">
    <source>
        <dbReference type="EMBL" id="MFD1019571.1"/>
    </source>
</evidence>
<evidence type="ECO:0000313" key="2">
    <source>
        <dbReference type="Proteomes" id="UP001596990"/>
    </source>
</evidence>
<comment type="caution">
    <text evidence="1">The sequence shown here is derived from an EMBL/GenBank/DDBJ whole genome shotgun (WGS) entry which is preliminary data.</text>
</comment>
<dbReference type="EMBL" id="JBHTKL010000005">
    <property type="protein sequence ID" value="MFD1019571.1"/>
    <property type="molecule type" value="Genomic_DNA"/>
</dbReference>